<evidence type="ECO:0000313" key="14">
    <source>
        <dbReference type="EMBL" id="RVT99872.1"/>
    </source>
</evidence>
<dbReference type="SUPFAM" id="SSF52540">
    <property type="entry name" value="P-loop containing nucleoside triphosphate hydrolases"/>
    <property type="match status" value="2"/>
</dbReference>
<evidence type="ECO:0000256" key="10">
    <source>
        <dbReference type="HAMAP-Rule" id="MF_00185"/>
    </source>
</evidence>
<dbReference type="InterPro" id="IPR027417">
    <property type="entry name" value="P-loop_NTPase"/>
</dbReference>
<feature type="binding site" evidence="10">
    <location>
        <begin position="12"/>
        <end position="19"/>
    </location>
    <ligand>
        <name>ATP</name>
        <dbReference type="ChEBI" id="CHEBI:30616"/>
    </ligand>
</feature>
<feature type="binding site" evidence="10">
    <location>
        <begin position="14"/>
        <end position="19"/>
    </location>
    <ligand>
        <name>substrate</name>
    </ligand>
</feature>
<keyword evidence="8 10" id="KW-0460">Magnesium</keyword>
<dbReference type="InterPro" id="IPR018022">
    <property type="entry name" value="IPT"/>
</dbReference>
<comment type="catalytic activity">
    <reaction evidence="9 10 11">
        <text>adenosine(37) in tRNA + dimethylallyl diphosphate = N(6)-dimethylallyladenosine(37) in tRNA + diphosphate</text>
        <dbReference type="Rhea" id="RHEA:26482"/>
        <dbReference type="Rhea" id="RHEA-COMP:10162"/>
        <dbReference type="Rhea" id="RHEA-COMP:10375"/>
        <dbReference type="ChEBI" id="CHEBI:33019"/>
        <dbReference type="ChEBI" id="CHEBI:57623"/>
        <dbReference type="ChEBI" id="CHEBI:74411"/>
        <dbReference type="ChEBI" id="CHEBI:74415"/>
        <dbReference type="EC" id="2.5.1.75"/>
    </reaction>
</comment>
<comment type="subunit">
    <text evidence="10">Monomer.</text>
</comment>
<feature type="region of interest" description="Interaction with substrate tRNA" evidence="10">
    <location>
        <begin position="37"/>
        <end position="40"/>
    </location>
</feature>
<evidence type="ECO:0000256" key="9">
    <source>
        <dbReference type="ARBA" id="ARBA00049563"/>
    </source>
</evidence>
<evidence type="ECO:0000256" key="13">
    <source>
        <dbReference type="RuleBase" id="RU003785"/>
    </source>
</evidence>
<dbReference type="RefSeq" id="WP_127706610.1">
    <property type="nucleotide sequence ID" value="NZ_SACK01000007.1"/>
</dbReference>
<dbReference type="InterPro" id="IPR039657">
    <property type="entry name" value="Dimethylallyltransferase"/>
</dbReference>
<dbReference type="NCBIfam" id="TIGR00174">
    <property type="entry name" value="miaA"/>
    <property type="match status" value="1"/>
</dbReference>
<dbReference type="OrthoDB" id="9776390at2"/>
<dbReference type="PANTHER" id="PTHR11088:SF60">
    <property type="entry name" value="TRNA DIMETHYLALLYLTRANSFERASE"/>
    <property type="match status" value="1"/>
</dbReference>
<comment type="caution">
    <text evidence="14">The sequence shown here is derived from an EMBL/GenBank/DDBJ whole genome shotgun (WGS) entry which is preliminary data.</text>
</comment>
<evidence type="ECO:0000256" key="11">
    <source>
        <dbReference type="RuleBase" id="RU003783"/>
    </source>
</evidence>
<reference evidence="14 15" key="1">
    <citation type="submission" date="2019-01" db="EMBL/GenBank/DDBJ databases">
        <authorList>
            <person name="Chen W.-M."/>
        </authorList>
    </citation>
    <scope>NUCLEOTIDE SEQUENCE [LARGE SCALE GENOMIC DNA]</scope>
    <source>
        <strain evidence="14 15">YBJ-36</strain>
    </source>
</reference>
<dbReference type="Gene3D" id="1.10.20.140">
    <property type="match status" value="1"/>
</dbReference>
<dbReference type="EC" id="2.5.1.75" evidence="10"/>
<evidence type="ECO:0000256" key="2">
    <source>
        <dbReference type="ARBA" id="ARBA00003213"/>
    </source>
</evidence>
<dbReference type="FunFam" id="1.10.20.140:FF:000001">
    <property type="entry name" value="tRNA dimethylallyltransferase"/>
    <property type="match status" value="1"/>
</dbReference>
<evidence type="ECO:0000256" key="1">
    <source>
        <dbReference type="ARBA" id="ARBA00001946"/>
    </source>
</evidence>
<evidence type="ECO:0000256" key="6">
    <source>
        <dbReference type="ARBA" id="ARBA00022741"/>
    </source>
</evidence>
<organism evidence="14 15">
    <name type="scientific">Mucilaginibacter limnophilus</name>
    <dbReference type="NCBI Taxonomy" id="1932778"/>
    <lineage>
        <taxon>Bacteria</taxon>
        <taxon>Pseudomonadati</taxon>
        <taxon>Bacteroidota</taxon>
        <taxon>Sphingobacteriia</taxon>
        <taxon>Sphingobacteriales</taxon>
        <taxon>Sphingobacteriaceae</taxon>
        <taxon>Mucilaginibacter</taxon>
    </lineage>
</organism>
<protein>
    <recommendedName>
        <fullName evidence="10">tRNA dimethylallyltransferase</fullName>
        <ecNumber evidence="10">2.5.1.75</ecNumber>
    </recommendedName>
    <alternativeName>
        <fullName evidence="10">Dimethylallyl diphosphate:tRNA dimethylallyltransferase</fullName>
        <shortName evidence="10">DMAPP:tRNA dimethylallyltransferase</shortName>
        <shortName evidence="10">DMATase</shortName>
    </alternativeName>
    <alternativeName>
        <fullName evidence="10">Isopentenyl-diphosphate:tRNA isopentenyltransferase</fullName>
        <shortName evidence="10">IPP transferase</shortName>
        <shortName evidence="10">IPPT</shortName>
        <shortName evidence="10">IPTase</shortName>
    </alternativeName>
</protein>
<dbReference type="GO" id="GO:0052381">
    <property type="term" value="F:tRNA dimethylallyltransferase activity"/>
    <property type="evidence" value="ECO:0007669"/>
    <property type="project" value="UniProtKB-UniRule"/>
</dbReference>
<keyword evidence="15" id="KW-1185">Reference proteome</keyword>
<dbReference type="Proteomes" id="UP000282759">
    <property type="component" value="Unassembled WGS sequence"/>
</dbReference>
<feature type="site" description="Interaction with substrate tRNA" evidence="10">
    <location>
        <position position="125"/>
    </location>
</feature>
<comment type="function">
    <text evidence="2 10 12">Catalyzes the transfer of a dimethylallyl group onto the adenine at position 37 in tRNAs that read codons beginning with uridine, leading to the formation of N6-(dimethylallyl)adenosine (i(6)A).</text>
</comment>
<keyword evidence="5 10" id="KW-0819">tRNA processing</keyword>
<gene>
    <name evidence="10 14" type="primary">miaA</name>
    <name evidence="14" type="ORF">EOD41_15640</name>
</gene>
<keyword evidence="4 10" id="KW-0808">Transferase</keyword>
<proteinExistence type="inferred from homology"/>
<dbReference type="Gene3D" id="3.40.50.300">
    <property type="entry name" value="P-loop containing nucleotide triphosphate hydrolases"/>
    <property type="match status" value="1"/>
</dbReference>
<dbReference type="GO" id="GO:0006400">
    <property type="term" value="P:tRNA modification"/>
    <property type="evidence" value="ECO:0007669"/>
    <property type="project" value="TreeGrafter"/>
</dbReference>
<comment type="caution">
    <text evidence="10">Lacks conserved residue(s) required for the propagation of feature annotation.</text>
</comment>
<feature type="site" description="Interaction with substrate tRNA" evidence="10">
    <location>
        <position position="103"/>
    </location>
</feature>
<dbReference type="Pfam" id="PF01715">
    <property type="entry name" value="IPPT"/>
    <property type="match status" value="1"/>
</dbReference>
<dbReference type="PANTHER" id="PTHR11088">
    <property type="entry name" value="TRNA DIMETHYLALLYLTRANSFERASE"/>
    <property type="match status" value="1"/>
</dbReference>
<dbReference type="HAMAP" id="MF_00185">
    <property type="entry name" value="IPP_trans"/>
    <property type="match status" value="1"/>
</dbReference>
<evidence type="ECO:0000256" key="7">
    <source>
        <dbReference type="ARBA" id="ARBA00022840"/>
    </source>
</evidence>
<dbReference type="AlphaFoldDB" id="A0A437MQF2"/>
<keyword evidence="6 10" id="KW-0547">Nucleotide-binding</keyword>
<dbReference type="GO" id="GO:0005524">
    <property type="term" value="F:ATP binding"/>
    <property type="evidence" value="ECO:0007669"/>
    <property type="project" value="UniProtKB-UniRule"/>
</dbReference>
<dbReference type="EMBL" id="SACK01000007">
    <property type="protein sequence ID" value="RVT99872.1"/>
    <property type="molecule type" value="Genomic_DNA"/>
</dbReference>
<accession>A0A437MQF2</accession>
<evidence type="ECO:0000313" key="15">
    <source>
        <dbReference type="Proteomes" id="UP000282759"/>
    </source>
</evidence>
<evidence type="ECO:0000256" key="4">
    <source>
        <dbReference type="ARBA" id="ARBA00022679"/>
    </source>
</evidence>
<evidence type="ECO:0000256" key="12">
    <source>
        <dbReference type="RuleBase" id="RU003784"/>
    </source>
</evidence>
<evidence type="ECO:0000256" key="3">
    <source>
        <dbReference type="ARBA" id="ARBA00005842"/>
    </source>
</evidence>
<evidence type="ECO:0000256" key="8">
    <source>
        <dbReference type="ARBA" id="ARBA00022842"/>
    </source>
</evidence>
<name>A0A437MQF2_9SPHI</name>
<comment type="cofactor">
    <cofactor evidence="1 10">
        <name>Mg(2+)</name>
        <dbReference type="ChEBI" id="CHEBI:18420"/>
    </cofactor>
</comment>
<sequence>MDTKKTLIVVTGPTAVGKTAAAIRVAQHYDTAIISADSRQFFKEMSIGTAKPDADELAAAKHYFIDSHSVTEDFSVGDFERKALQLLDELFKTHDVVILAGGSGLYINAVCEGFDDLPKPAEGVRERLNEELENNGIEYLQEKLKAADPDYYTQVDLNNPRRLVRALEVFETTGKPFSSYRVSAQNKRPFNIINIALNMPREQLYERINRRVDIMIEQGLVEEVRSLLPYRRLNALNTVGYSEIFDYFDGKTDLDTAISLIKQNTRRFAKRQLTWFGRDKEINWVDAASPSLLQDVLDIIEKRIQLNH</sequence>
<evidence type="ECO:0000256" key="5">
    <source>
        <dbReference type="ARBA" id="ARBA00022694"/>
    </source>
</evidence>
<comment type="similarity">
    <text evidence="3 10 13">Belongs to the IPP transferase family.</text>
</comment>
<keyword evidence="7 10" id="KW-0067">ATP-binding</keyword>